<evidence type="ECO:0000256" key="1">
    <source>
        <dbReference type="ARBA" id="ARBA00023015"/>
    </source>
</evidence>
<protein>
    <submittedName>
        <fullName evidence="5">AraC family transcriptional regulator</fullName>
    </submittedName>
</protein>
<dbReference type="InterPro" id="IPR020449">
    <property type="entry name" value="Tscrpt_reg_AraC-type_HTH"/>
</dbReference>
<dbReference type="InterPro" id="IPR018060">
    <property type="entry name" value="HTH_AraC"/>
</dbReference>
<dbReference type="EMBL" id="JAGKSP010000002">
    <property type="protein sequence ID" value="MBP3962320.1"/>
    <property type="molecule type" value="Genomic_DNA"/>
</dbReference>
<dbReference type="Pfam" id="PF02311">
    <property type="entry name" value="AraC_binding"/>
    <property type="match status" value="1"/>
</dbReference>
<dbReference type="Pfam" id="PF12833">
    <property type="entry name" value="HTH_18"/>
    <property type="match status" value="1"/>
</dbReference>
<name>A0ABS5C8M8_9BACL</name>
<keyword evidence="2" id="KW-0238">DNA-binding</keyword>
<dbReference type="InterPro" id="IPR037923">
    <property type="entry name" value="HTH-like"/>
</dbReference>
<dbReference type="PANTHER" id="PTHR43280:SF2">
    <property type="entry name" value="HTH-TYPE TRANSCRIPTIONAL REGULATOR EXSA"/>
    <property type="match status" value="1"/>
</dbReference>
<dbReference type="SUPFAM" id="SSF46689">
    <property type="entry name" value="Homeodomain-like"/>
    <property type="match status" value="2"/>
</dbReference>
<dbReference type="Gene3D" id="1.10.10.60">
    <property type="entry name" value="Homeodomain-like"/>
    <property type="match status" value="2"/>
</dbReference>
<organism evidence="5 6">
    <name type="scientific">Paenibacillus lignilyticus</name>
    <dbReference type="NCBI Taxonomy" id="1172615"/>
    <lineage>
        <taxon>Bacteria</taxon>
        <taxon>Bacillati</taxon>
        <taxon>Bacillota</taxon>
        <taxon>Bacilli</taxon>
        <taxon>Bacillales</taxon>
        <taxon>Paenibacillaceae</taxon>
        <taxon>Paenibacillus</taxon>
    </lineage>
</organism>
<dbReference type="Gene3D" id="2.60.120.280">
    <property type="entry name" value="Regulatory protein AraC"/>
    <property type="match status" value="1"/>
</dbReference>
<accession>A0ABS5C8M8</accession>
<evidence type="ECO:0000313" key="6">
    <source>
        <dbReference type="Proteomes" id="UP000673394"/>
    </source>
</evidence>
<evidence type="ECO:0000256" key="2">
    <source>
        <dbReference type="ARBA" id="ARBA00023125"/>
    </source>
</evidence>
<dbReference type="PROSITE" id="PS00041">
    <property type="entry name" value="HTH_ARAC_FAMILY_1"/>
    <property type="match status" value="1"/>
</dbReference>
<dbReference type="SUPFAM" id="SSF51215">
    <property type="entry name" value="Regulatory protein AraC"/>
    <property type="match status" value="1"/>
</dbReference>
<sequence>MEQTIERNKGFIDGQQRSRYMFTLGEYELPLYVDSIGINPDQEAVDRTKGYPCFHWLQTIEGEGEFELNGIKYSLPPGNGSLLFPDVPHFYAAKQGKKWSTMYVTFGGVLAASMLASLGIRQTEWLNWNEDAPITSQLESMIEQAQHDEDRTGLNASAQLYRFLTMIKIYGQKGGRSSVFQHLEKLDPLLHWLDYHYGDPDISLTDMAEQLGISSRYLNSLFRQAFGITAYAYLIRLRMIKSKEMMSLGDKRSIKEIAQLSGYRDPSHFIAAFGKAEGITPEQFRKLHGLTTT</sequence>
<comment type="caution">
    <text evidence="5">The sequence shown here is derived from an EMBL/GenBank/DDBJ whole genome shotgun (WGS) entry which is preliminary data.</text>
</comment>
<keyword evidence="3" id="KW-0804">Transcription</keyword>
<feature type="domain" description="HTH araC/xylS-type" evidence="4">
    <location>
        <begin position="187"/>
        <end position="287"/>
    </location>
</feature>
<evidence type="ECO:0000259" key="4">
    <source>
        <dbReference type="PROSITE" id="PS01124"/>
    </source>
</evidence>
<dbReference type="InterPro" id="IPR009057">
    <property type="entry name" value="Homeodomain-like_sf"/>
</dbReference>
<keyword evidence="6" id="KW-1185">Reference proteome</keyword>
<dbReference type="RefSeq" id="WP_210656439.1">
    <property type="nucleotide sequence ID" value="NZ_JAGKSP010000002.1"/>
</dbReference>
<dbReference type="PRINTS" id="PR00032">
    <property type="entry name" value="HTHARAC"/>
</dbReference>
<evidence type="ECO:0000256" key="3">
    <source>
        <dbReference type="ARBA" id="ARBA00023163"/>
    </source>
</evidence>
<dbReference type="PROSITE" id="PS01124">
    <property type="entry name" value="HTH_ARAC_FAMILY_2"/>
    <property type="match status" value="1"/>
</dbReference>
<keyword evidence="1" id="KW-0805">Transcription regulation</keyword>
<dbReference type="SMART" id="SM00342">
    <property type="entry name" value="HTH_ARAC"/>
    <property type="match status" value="1"/>
</dbReference>
<dbReference type="PANTHER" id="PTHR43280">
    <property type="entry name" value="ARAC-FAMILY TRANSCRIPTIONAL REGULATOR"/>
    <property type="match status" value="1"/>
</dbReference>
<dbReference type="InterPro" id="IPR003313">
    <property type="entry name" value="AraC-bd"/>
</dbReference>
<reference evidence="5 6" key="1">
    <citation type="submission" date="2021-04" db="EMBL/GenBank/DDBJ databases">
        <title>Paenibacillus sp. DLE-14 whole genome sequence.</title>
        <authorList>
            <person name="Ham Y.J."/>
        </authorList>
    </citation>
    <scope>NUCLEOTIDE SEQUENCE [LARGE SCALE GENOMIC DNA]</scope>
    <source>
        <strain evidence="5 6">DLE-14</strain>
    </source>
</reference>
<gene>
    <name evidence="5" type="ORF">I8J30_06305</name>
</gene>
<dbReference type="InterPro" id="IPR018062">
    <property type="entry name" value="HTH_AraC-typ_CS"/>
</dbReference>
<dbReference type="Proteomes" id="UP000673394">
    <property type="component" value="Unassembled WGS sequence"/>
</dbReference>
<proteinExistence type="predicted"/>
<evidence type="ECO:0000313" key="5">
    <source>
        <dbReference type="EMBL" id="MBP3962320.1"/>
    </source>
</evidence>